<name>A0A2R4XP37_9BURK</name>
<protein>
    <submittedName>
        <fullName evidence="2">Formyl-CoA transferase</fullName>
    </submittedName>
</protein>
<dbReference type="SUPFAM" id="SSF89796">
    <property type="entry name" value="CoA-transferase family III (CaiB/BaiF)"/>
    <property type="match status" value="1"/>
</dbReference>
<accession>A0A2R4XP37</accession>
<dbReference type="Gene3D" id="3.40.50.10540">
    <property type="entry name" value="Crotonobetainyl-coa:carnitine coa-transferase, domain 1"/>
    <property type="match status" value="1"/>
</dbReference>
<gene>
    <name evidence="2" type="ORF">DBV39_00715</name>
</gene>
<dbReference type="InterPro" id="IPR023606">
    <property type="entry name" value="CoA-Trfase_III_dom_1_sf"/>
</dbReference>
<keyword evidence="1 2" id="KW-0808">Transferase</keyword>
<evidence type="ECO:0000313" key="3">
    <source>
        <dbReference type="Proteomes" id="UP000244571"/>
    </source>
</evidence>
<dbReference type="OrthoDB" id="5294844at2"/>
<dbReference type="InterPro" id="IPR050483">
    <property type="entry name" value="CoA-transferase_III_domain"/>
</dbReference>
<sequence length="402" mass="43510">MFKPLKGIRVIDLSKVLAGPLCAQSLGDMGADVIKVEPPGVGDDTRAWLPKKNGESATFMSVNHNKRSLALDLKSEAGQKVLHKLVADADVVIQGFGAGTAERLKVDAKTLQALNPRLVYCEISGYGRDGPLGKEPGYDVMLQAFGGLISTIGQPDGEYARVSFSPVDLGTGMHATSGILGALLHQQRTGEGAYVEVSLLDTAVGFMVYMAHNHWASDKVPKPMGTAHPSLCPYKMFKTADGHVMLGVANDRAWRRFCEVAGMQAHVDDPRFVTNADRVTNFEQTNELVATYMVNDTSENWIRKLRDAGVPIAPIHTLDQALSNEQVLARQIVTSHPHPTVGDLKHVSYPVTFNHDQRGPVSVPPLLGEHSVQVLAQAGFSEEQINTLIEQGVVQHVGDRTA</sequence>
<proteinExistence type="predicted"/>
<dbReference type="Proteomes" id="UP000244571">
    <property type="component" value="Chromosome"/>
</dbReference>
<dbReference type="InterPro" id="IPR044855">
    <property type="entry name" value="CoA-Trfase_III_dom3_sf"/>
</dbReference>
<dbReference type="PANTHER" id="PTHR48207:SF3">
    <property type="entry name" value="SUCCINATE--HYDROXYMETHYLGLUTARATE COA-TRANSFERASE"/>
    <property type="match status" value="1"/>
</dbReference>
<dbReference type="KEGG" id="boz:DBV39_00715"/>
<evidence type="ECO:0000256" key="1">
    <source>
        <dbReference type="ARBA" id="ARBA00022679"/>
    </source>
</evidence>
<organism evidence="2 3">
    <name type="scientific">Orrella marina</name>
    <dbReference type="NCBI Taxonomy" id="2163011"/>
    <lineage>
        <taxon>Bacteria</taxon>
        <taxon>Pseudomonadati</taxon>
        <taxon>Pseudomonadota</taxon>
        <taxon>Betaproteobacteria</taxon>
        <taxon>Burkholderiales</taxon>
        <taxon>Alcaligenaceae</taxon>
        <taxon>Orrella</taxon>
    </lineage>
</organism>
<dbReference type="Gene3D" id="3.30.1540.10">
    <property type="entry name" value="formyl-coa transferase, domain 3"/>
    <property type="match status" value="1"/>
</dbReference>
<dbReference type="Pfam" id="PF02515">
    <property type="entry name" value="CoA_transf_3"/>
    <property type="match status" value="1"/>
</dbReference>
<dbReference type="GO" id="GO:0008410">
    <property type="term" value="F:CoA-transferase activity"/>
    <property type="evidence" value="ECO:0007669"/>
    <property type="project" value="TreeGrafter"/>
</dbReference>
<dbReference type="RefSeq" id="WP_108623007.1">
    <property type="nucleotide sequence ID" value="NZ_CP028901.1"/>
</dbReference>
<dbReference type="PANTHER" id="PTHR48207">
    <property type="entry name" value="SUCCINATE--HYDROXYMETHYLGLUTARATE COA-TRANSFERASE"/>
    <property type="match status" value="1"/>
</dbReference>
<dbReference type="AlphaFoldDB" id="A0A2R4XP37"/>
<reference evidence="2 3" key="1">
    <citation type="submission" date="2018-04" db="EMBL/GenBank/DDBJ databases">
        <title>Bordetella sp. HZ20 isolated from seawater.</title>
        <authorList>
            <person name="Sun C."/>
        </authorList>
    </citation>
    <scope>NUCLEOTIDE SEQUENCE [LARGE SCALE GENOMIC DNA]</scope>
    <source>
        <strain evidence="2 3">HZ20</strain>
    </source>
</reference>
<evidence type="ECO:0000313" key="2">
    <source>
        <dbReference type="EMBL" id="AWB35551.1"/>
    </source>
</evidence>
<keyword evidence="3" id="KW-1185">Reference proteome</keyword>
<dbReference type="EMBL" id="CP028901">
    <property type="protein sequence ID" value="AWB35551.1"/>
    <property type="molecule type" value="Genomic_DNA"/>
</dbReference>
<dbReference type="InterPro" id="IPR003673">
    <property type="entry name" value="CoA-Trfase_fam_III"/>
</dbReference>